<dbReference type="PANTHER" id="PTHR12302">
    <property type="entry name" value="EBNA2 BINDING PROTEIN P100"/>
    <property type="match status" value="1"/>
</dbReference>
<reference evidence="3 4" key="1">
    <citation type="submission" date="2018-10" db="EMBL/GenBank/DDBJ databases">
        <title>Rhodobacter sp . BO-81.</title>
        <authorList>
            <person name="Im W.T."/>
        </authorList>
    </citation>
    <scope>NUCLEOTIDE SEQUENCE [LARGE SCALE GENOMIC DNA]</scope>
    <source>
        <strain evidence="3 4">BO-81</strain>
    </source>
</reference>
<evidence type="ECO:0000259" key="2">
    <source>
        <dbReference type="PROSITE" id="PS50830"/>
    </source>
</evidence>
<dbReference type="PROSITE" id="PS50830">
    <property type="entry name" value="TNASE_3"/>
    <property type="match status" value="1"/>
</dbReference>
<accession>A0A421BJV1</accession>
<feature type="domain" description="TNase-like" evidence="2">
    <location>
        <begin position="27"/>
        <end position="141"/>
    </location>
</feature>
<feature type="chain" id="PRO_5019177788" evidence="1">
    <location>
        <begin position="19"/>
        <end position="153"/>
    </location>
</feature>
<protein>
    <submittedName>
        <fullName evidence="3">Thermonuclease family protein</fullName>
    </submittedName>
</protein>
<dbReference type="InterPro" id="IPR035437">
    <property type="entry name" value="SNase_OB-fold_sf"/>
</dbReference>
<dbReference type="Pfam" id="PF00565">
    <property type="entry name" value="SNase"/>
    <property type="match status" value="1"/>
</dbReference>
<dbReference type="Gene3D" id="2.40.50.90">
    <property type="match status" value="1"/>
</dbReference>
<dbReference type="SMART" id="SM00318">
    <property type="entry name" value="SNc"/>
    <property type="match status" value="1"/>
</dbReference>
<comment type="caution">
    <text evidence="3">The sequence shown here is derived from an EMBL/GenBank/DDBJ whole genome shotgun (WGS) entry which is preliminary data.</text>
</comment>
<feature type="signal peptide" evidence="1">
    <location>
        <begin position="1"/>
        <end position="18"/>
    </location>
</feature>
<dbReference type="PANTHER" id="PTHR12302:SF26">
    <property type="entry name" value="BLR1266 PROTEIN"/>
    <property type="match status" value="1"/>
</dbReference>
<sequence>MKFLPFISAFLFSTTVQAADISGTASVIDGDTIDIHGQRIRLHGIDCPEGRQRCYIAGKPWACGTDAANALADQIGRAPVSCQPRDVDRYGRVVAICRSRGTNLNAWMVENGWAVAYRHYSLDYVAAENRARSAKRGIWASQFEMPWDWRRSR</sequence>
<proteinExistence type="predicted"/>
<organism evidence="3 4">
    <name type="scientific">Paenirhodobacter hankyongi</name>
    <dbReference type="NCBI Taxonomy" id="2294033"/>
    <lineage>
        <taxon>Bacteria</taxon>
        <taxon>Pseudomonadati</taxon>
        <taxon>Pseudomonadota</taxon>
        <taxon>Alphaproteobacteria</taxon>
        <taxon>Rhodobacterales</taxon>
        <taxon>Rhodobacter group</taxon>
        <taxon>Paenirhodobacter</taxon>
    </lineage>
</organism>
<gene>
    <name evidence="3" type="ORF">DYS74_15875</name>
</gene>
<keyword evidence="1" id="KW-0732">Signal</keyword>
<keyword evidence="4" id="KW-1185">Reference proteome</keyword>
<dbReference type="SUPFAM" id="SSF50199">
    <property type="entry name" value="Staphylococcal nuclease"/>
    <property type="match status" value="1"/>
</dbReference>
<evidence type="ECO:0000256" key="1">
    <source>
        <dbReference type="SAM" id="SignalP"/>
    </source>
</evidence>
<dbReference type="RefSeq" id="WP_121534655.1">
    <property type="nucleotide sequence ID" value="NZ_RCHI01000019.1"/>
</dbReference>
<dbReference type="AlphaFoldDB" id="A0A421BJV1"/>
<name>A0A421BJV1_9RHOB</name>
<evidence type="ECO:0000313" key="4">
    <source>
        <dbReference type="Proteomes" id="UP000279673"/>
    </source>
</evidence>
<dbReference type="Proteomes" id="UP000279673">
    <property type="component" value="Unassembled WGS sequence"/>
</dbReference>
<evidence type="ECO:0000313" key="3">
    <source>
        <dbReference type="EMBL" id="RLL62810.1"/>
    </source>
</evidence>
<dbReference type="EMBL" id="RCHI01000019">
    <property type="protein sequence ID" value="RLL62810.1"/>
    <property type="molecule type" value="Genomic_DNA"/>
</dbReference>
<dbReference type="InterPro" id="IPR016071">
    <property type="entry name" value="Staphylococal_nuclease_OB-fold"/>
</dbReference>